<proteinExistence type="predicted"/>
<reference evidence="3" key="1">
    <citation type="submission" date="2023-08" db="EMBL/GenBank/DDBJ databases">
        <title>Rhodospirillaceae gen. nov., a novel taxon isolated from the Yangtze River Yuezi River estuary sludge.</title>
        <authorList>
            <person name="Ruan L."/>
        </authorList>
    </citation>
    <scope>NUCLEOTIDE SEQUENCE [LARGE SCALE GENOMIC DNA]</scope>
    <source>
        <strain evidence="3">R-7</strain>
    </source>
</reference>
<dbReference type="EMBL" id="JAUYVI010000002">
    <property type="protein sequence ID" value="MDQ7247496.1"/>
    <property type="molecule type" value="Genomic_DNA"/>
</dbReference>
<dbReference type="RefSeq" id="WP_379954898.1">
    <property type="nucleotide sequence ID" value="NZ_JAUYVI010000002.1"/>
</dbReference>
<evidence type="ECO:0000313" key="2">
    <source>
        <dbReference type="EMBL" id="MDQ7247496.1"/>
    </source>
</evidence>
<gene>
    <name evidence="2" type="ORF">Q8A70_07445</name>
</gene>
<evidence type="ECO:0000313" key="3">
    <source>
        <dbReference type="Proteomes" id="UP001230156"/>
    </source>
</evidence>
<feature type="region of interest" description="Disordered" evidence="1">
    <location>
        <begin position="337"/>
        <end position="365"/>
    </location>
</feature>
<keyword evidence="3" id="KW-1185">Reference proteome</keyword>
<comment type="caution">
    <text evidence="2">The sequence shown here is derived from an EMBL/GenBank/DDBJ whole genome shotgun (WGS) entry which is preliminary data.</text>
</comment>
<accession>A0ABU0YKE0</accession>
<sequence>MVFQTSVEAIPVPESDGVHDVVPPLGALFVPRIRGSALPTMTSAEAQQRVDEAGHSGAVEVYDGISAEALDLYLRRAGSLRNERPNSSSPGAAPRTMIDALVNPGLPPAGAEYWGGSAVPVVWDIGKGIFVEGPKQLFAGVSDGIGNTLLAVDELSGWLNRNVADLRFSTLLGNPDTSNPEMNSPEFKQFAEGFKAIEHGDTVTSSLIRSTASFLTGLALTRRVPGLGGTGKLSMLGAGGLSAFLTMGPDDPGLANLMQEQPALANPIAEVLATKPGDNAALNRFKHAVEDLGLGVLGEGLLLAVKAMRNARHVTAAPERGPPLLEAEERRLLTHRSDDAAADGQPSKVAGAPIDETPANDNFRADNDNVAAASDIAPPRRPFIGLVDVIRNSIDGSLDRMEAMTNAELSGLWAGKVGKNAPGGGRLPDSIIGYDVDLAVKGWFEEYLPHWNTRFEALGVSGKLQKPDFASNVGIVEFKPGTPSGVKAGKEQAERYARELDVEATYITYELTEVQQLRLIRIKDHIKALHREKYLMQPLPIIMPLQKELAPIKIRLPDSD</sequence>
<dbReference type="Proteomes" id="UP001230156">
    <property type="component" value="Unassembled WGS sequence"/>
</dbReference>
<evidence type="ECO:0000256" key="1">
    <source>
        <dbReference type="SAM" id="MobiDB-lite"/>
    </source>
</evidence>
<protein>
    <submittedName>
        <fullName evidence="2">Uncharacterized protein</fullName>
    </submittedName>
</protein>
<organism evidence="2 3">
    <name type="scientific">Dongia sedimenti</name>
    <dbReference type="NCBI Taxonomy" id="3064282"/>
    <lineage>
        <taxon>Bacteria</taxon>
        <taxon>Pseudomonadati</taxon>
        <taxon>Pseudomonadota</taxon>
        <taxon>Alphaproteobacteria</taxon>
        <taxon>Rhodospirillales</taxon>
        <taxon>Dongiaceae</taxon>
        <taxon>Dongia</taxon>
    </lineage>
</organism>
<name>A0ABU0YKE0_9PROT</name>